<dbReference type="AlphaFoldDB" id="A0AA40KVC0"/>
<name>A0AA40KVC0_9HYME</name>
<proteinExistence type="predicted"/>
<dbReference type="EMBL" id="JAHYIQ010000003">
    <property type="protein sequence ID" value="KAK1134227.1"/>
    <property type="molecule type" value="Genomic_DNA"/>
</dbReference>
<dbReference type="Proteomes" id="UP001177670">
    <property type="component" value="Unassembled WGS sequence"/>
</dbReference>
<sequence length="101" mass="11686">MLFHRVFWEGILNVVLSKTIGIRTNRLVGVNGMWVKVTSSARPRRHLARSGLVSLFVTITYKPSLVEMSEPLFMDRYHSMNRKTASTERVNSYLQILQHPL</sequence>
<comment type="caution">
    <text evidence="1">The sequence shown here is derived from an EMBL/GenBank/DDBJ whole genome shotgun (WGS) entry which is preliminary data.</text>
</comment>
<protein>
    <submittedName>
        <fullName evidence="1">Uncharacterized protein</fullName>
    </submittedName>
</protein>
<evidence type="ECO:0000313" key="1">
    <source>
        <dbReference type="EMBL" id="KAK1134227.1"/>
    </source>
</evidence>
<reference evidence="1" key="1">
    <citation type="submission" date="2021-10" db="EMBL/GenBank/DDBJ databases">
        <title>Melipona bicolor Genome sequencing and assembly.</title>
        <authorList>
            <person name="Araujo N.S."/>
            <person name="Arias M.C."/>
        </authorList>
    </citation>
    <scope>NUCLEOTIDE SEQUENCE</scope>
    <source>
        <strain evidence="1">USP_2M_L1-L4_2017</strain>
        <tissue evidence="1">Whole body</tissue>
    </source>
</reference>
<evidence type="ECO:0000313" key="2">
    <source>
        <dbReference type="Proteomes" id="UP001177670"/>
    </source>
</evidence>
<gene>
    <name evidence="1" type="ORF">K0M31_012009</name>
</gene>
<organism evidence="1 2">
    <name type="scientific">Melipona bicolor</name>
    <dbReference type="NCBI Taxonomy" id="60889"/>
    <lineage>
        <taxon>Eukaryota</taxon>
        <taxon>Metazoa</taxon>
        <taxon>Ecdysozoa</taxon>
        <taxon>Arthropoda</taxon>
        <taxon>Hexapoda</taxon>
        <taxon>Insecta</taxon>
        <taxon>Pterygota</taxon>
        <taxon>Neoptera</taxon>
        <taxon>Endopterygota</taxon>
        <taxon>Hymenoptera</taxon>
        <taxon>Apocrita</taxon>
        <taxon>Aculeata</taxon>
        <taxon>Apoidea</taxon>
        <taxon>Anthophila</taxon>
        <taxon>Apidae</taxon>
        <taxon>Melipona</taxon>
    </lineage>
</organism>
<keyword evidence="2" id="KW-1185">Reference proteome</keyword>
<accession>A0AA40KVC0</accession>